<dbReference type="Gene3D" id="2.40.50.140">
    <property type="entry name" value="Nucleic acid-binding proteins"/>
    <property type="match status" value="1"/>
</dbReference>
<keyword evidence="3" id="KW-0547">Nucleotide-binding</keyword>
<dbReference type="EC" id="6.1.1.6" evidence="1 8"/>
<accession>A0A0H5QY80</accession>
<keyword evidence="2" id="KW-0436">Ligase</keyword>
<dbReference type="GO" id="GO:0004824">
    <property type="term" value="F:lysine-tRNA ligase activity"/>
    <property type="evidence" value="ECO:0007669"/>
    <property type="project" value="UniProtKB-EC"/>
</dbReference>
<dbReference type="EMBL" id="HACM01006240">
    <property type="protein sequence ID" value="CRZ06682.1"/>
    <property type="molecule type" value="Transcribed_RNA"/>
</dbReference>
<comment type="catalytic activity">
    <reaction evidence="7 8">
        <text>tRNA(Lys) + L-lysine + ATP = L-lysyl-tRNA(Lys) + AMP + diphosphate</text>
        <dbReference type="Rhea" id="RHEA:20792"/>
        <dbReference type="Rhea" id="RHEA-COMP:9696"/>
        <dbReference type="Rhea" id="RHEA-COMP:9697"/>
        <dbReference type="ChEBI" id="CHEBI:30616"/>
        <dbReference type="ChEBI" id="CHEBI:32551"/>
        <dbReference type="ChEBI" id="CHEBI:33019"/>
        <dbReference type="ChEBI" id="CHEBI:78442"/>
        <dbReference type="ChEBI" id="CHEBI:78529"/>
        <dbReference type="ChEBI" id="CHEBI:456215"/>
        <dbReference type="EC" id="6.1.1.6"/>
    </reaction>
</comment>
<dbReference type="GO" id="GO:0005829">
    <property type="term" value="C:cytosol"/>
    <property type="evidence" value="ECO:0007669"/>
    <property type="project" value="TreeGrafter"/>
</dbReference>
<name>A0A0H5QY80_9EUKA</name>
<dbReference type="GO" id="GO:0005524">
    <property type="term" value="F:ATP binding"/>
    <property type="evidence" value="ECO:0007669"/>
    <property type="project" value="UniProtKB-KW"/>
</dbReference>
<dbReference type="AlphaFoldDB" id="A0A0H5QY80"/>
<dbReference type="GO" id="GO:0006430">
    <property type="term" value="P:lysyl-tRNA aminoacylation"/>
    <property type="evidence" value="ECO:0007669"/>
    <property type="project" value="InterPro"/>
</dbReference>
<dbReference type="InterPro" id="IPR002313">
    <property type="entry name" value="Lys-tRNA-ligase_II"/>
</dbReference>
<evidence type="ECO:0000256" key="4">
    <source>
        <dbReference type="ARBA" id="ARBA00022840"/>
    </source>
</evidence>
<dbReference type="InterPro" id="IPR004364">
    <property type="entry name" value="Aa-tRNA-synt_II"/>
</dbReference>
<keyword evidence="5" id="KW-0030">Aminoacyl-tRNA synthetase</keyword>
<dbReference type="InterPro" id="IPR004365">
    <property type="entry name" value="NA-bd_OB_tRNA"/>
</dbReference>
<dbReference type="PRINTS" id="PR00982">
    <property type="entry name" value="TRNASYNTHLYS"/>
</dbReference>
<dbReference type="Pfam" id="PF00152">
    <property type="entry name" value="tRNA-synt_2"/>
    <property type="match status" value="1"/>
</dbReference>
<sequence length="520" mass="57679">PGFMQLGRCRRNIAQWRQISGHAAIETATPSATRQREILGRSGDIFQRPRRRPTMSVGDFLIAYRHLPPGQVLTDQTVTLNGRVVRRRDSGRSLFFLDLDCGLDVLQIKCSKTEFAGAESFEIGRSLAIGDHVSVTGLPSSTAKGQLLLRANTLQVTAPCQHRIPNALTSPEIRQRQRYLDMIVHPDTRARFVTRSKIISYIRQFLDGESFLEVETPVLWSSAGGANANPFVTHGSAIKSDLHLRIAPELFLKQLIVGGLERVYEIGKVFRNEGMDREHHPEFTSVEFYMAHSDYTDLIPFTESLLCGLSDSLAIAASYRFSGQFDKIDVVDCLEAELSSALGATVSLTGLLTDDVSARDELQRLARHCGLDVSSVASSSALLGTMISSLVEPRCHRPTFLMNHPTLISPLAKSHPTRPELAERFELFVNGQELCNSYSELADPNEQRLRFKQQMALRTAGDSEARPPDEEFCVALEYGMPPTAGWGLGIDRLVKLMTGAVHIRDVLLFPALRPKSHSVS</sequence>
<feature type="domain" description="Aminoacyl-transfer RNA synthetases class-II family profile" evidence="9">
    <location>
        <begin position="192"/>
        <end position="514"/>
    </location>
</feature>
<dbReference type="GO" id="GO:0000049">
    <property type="term" value="F:tRNA binding"/>
    <property type="evidence" value="ECO:0007669"/>
    <property type="project" value="TreeGrafter"/>
</dbReference>
<dbReference type="CDD" id="cd04322">
    <property type="entry name" value="LysRS_N"/>
    <property type="match status" value="1"/>
</dbReference>
<dbReference type="SUPFAM" id="SSF55681">
    <property type="entry name" value="Class II aaRS and biotin synthetases"/>
    <property type="match status" value="1"/>
</dbReference>
<dbReference type="PANTHER" id="PTHR42918:SF5">
    <property type="entry name" value="LYSINE--TRNA LIGASE, MITOCHONDRIAL"/>
    <property type="match status" value="1"/>
</dbReference>
<dbReference type="PANTHER" id="PTHR42918">
    <property type="entry name" value="LYSYL-TRNA SYNTHETASE"/>
    <property type="match status" value="1"/>
</dbReference>
<dbReference type="PROSITE" id="PS50862">
    <property type="entry name" value="AA_TRNA_LIGASE_II"/>
    <property type="match status" value="1"/>
</dbReference>
<dbReference type="SUPFAM" id="SSF50249">
    <property type="entry name" value="Nucleic acid-binding proteins"/>
    <property type="match status" value="1"/>
</dbReference>
<proteinExistence type="predicted"/>
<dbReference type="InterPro" id="IPR006195">
    <property type="entry name" value="aa-tRNA-synth_II"/>
</dbReference>
<dbReference type="InterPro" id="IPR045864">
    <property type="entry name" value="aa-tRNA-synth_II/BPL/LPL"/>
</dbReference>
<evidence type="ECO:0000256" key="5">
    <source>
        <dbReference type="ARBA" id="ARBA00023146"/>
    </source>
</evidence>
<dbReference type="Pfam" id="PF01336">
    <property type="entry name" value="tRNA_anti-codon"/>
    <property type="match status" value="1"/>
</dbReference>
<evidence type="ECO:0000259" key="9">
    <source>
        <dbReference type="PROSITE" id="PS50862"/>
    </source>
</evidence>
<evidence type="ECO:0000256" key="6">
    <source>
        <dbReference type="ARBA" id="ARBA00030563"/>
    </source>
</evidence>
<evidence type="ECO:0000256" key="1">
    <source>
        <dbReference type="ARBA" id="ARBA00013166"/>
    </source>
</evidence>
<keyword evidence="4" id="KW-0067">ATP-binding</keyword>
<dbReference type="InterPro" id="IPR012340">
    <property type="entry name" value="NA-bd_OB-fold"/>
</dbReference>
<dbReference type="InterPro" id="IPR044136">
    <property type="entry name" value="Lys-tRNA-ligase_II_N"/>
</dbReference>
<evidence type="ECO:0000256" key="3">
    <source>
        <dbReference type="ARBA" id="ARBA00022741"/>
    </source>
</evidence>
<organism evidence="10">
    <name type="scientific">Spongospora subterranea</name>
    <dbReference type="NCBI Taxonomy" id="70186"/>
    <lineage>
        <taxon>Eukaryota</taxon>
        <taxon>Sar</taxon>
        <taxon>Rhizaria</taxon>
        <taxon>Endomyxa</taxon>
        <taxon>Phytomyxea</taxon>
        <taxon>Plasmodiophorida</taxon>
        <taxon>Plasmodiophoridae</taxon>
        <taxon>Spongospora</taxon>
    </lineage>
</organism>
<evidence type="ECO:0000256" key="7">
    <source>
        <dbReference type="ARBA" id="ARBA00048573"/>
    </source>
</evidence>
<feature type="non-terminal residue" evidence="10">
    <location>
        <position position="1"/>
    </location>
</feature>
<evidence type="ECO:0000256" key="8">
    <source>
        <dbReference type="RuleBase" id="RU003748"/>
    </source>
</evidence>
<dbReference type="NCBIfam" id="TIGR00499">
    <property type="entry name" value="lysS_bact"/>
    <property type="match status" value="1"/>
</dbReference>
<reference evidence="10" key="1">
    <citation type="submission" date="2015-04" db="EMBL/GenBank/DDBJ databases">
        <title>The genome sequence of the plant pathogenic Rhizarian Plasmodiophora brassicae reveals insights in its biotrophic life cycle and the origin of chitin synthesis.</title>
        <authorList>
            <person name="Schwelm A."/>
            <person name="Fogelqvist J."/>
            <person name="Knaust A."/>
            <person name="Julke S."/>
            <person name="Lilja T."/>
            <person name="Dhandapani V."/>
            <person name="Bonilla-Rosso G."/>
            <person name="Karlsson M."/>
            <person name="Shevchenko A."/>
            <person name="Choi S.R."/>
            <person name="Kim H.G."/>
            <person name="Park J.Y."/>
            <person name="Lim Y.P."/>
            <person name="Ludwig-Muller J."/>
            <person name="Dixelius C."/>
        </authorList>
    </citation>
    <scope>NUCLEOTIDE SEQUENCE</scope>
    <source>
        <tissue evidence="10">Potato root galls</tissue>
    </source>
</reference>
<dbReference type="Gene3D" id="3.30.930.10">
    <property type="entry name" value="Bira Bifunctional Protein, Domain 2"/>
    <property type="match status" value="1"/>
</dbReference>
<evidence type="ECO:0000313" key="10">
    <source>
        <dbReference type="EMBL" id="CRZ06682.1"/>
    </source>
</evidence>
<evidence type="ECO:0000256" key="2">
    <source>
        <dbReference type="ARBA" id="ARBA00022598"/>
    </source>
</evidence>
<protein>
    <recommendedName>
        <fullName evidence="1 8">Lysine--tRNA ligase</fullName>
        <ecNumber evidence="1 8">6.1.1.6</ecNumber>
    </recommendedName>
    <alternativeName>
        <fullName evidence="6 8">Lysyl-tRNA synthetase</fullName>
    </alternativeName>
</protein>
<dbReference type="InterPro" id="IPR018149">
    <property type="entry name" value="Lys-tRNA-synth_II_C"/>
</dbReference>